<dbReference type="PANTHER" id="PTHR31129">
    <property type="entry name" value="GLYCOPROTEIN HORMONE ALPHA-2"/>
    <property type="match status" value="1"/>
</dbReference>
<dbReference type="FunFam" id="2.10.90.10:FF:000049">
    <property type="entry name" value="Glycoprotein hormone alpha 2"/>
    <property type="match status" value="1"/>
</dbReference>
<comment type="subcellular location">
    <subcellularLocation>
        <location evidence="1">Secreted</location>
    </subcellularLocation>
</comment>
<keyword evidence="3" id="KW-0732">Signal</keyword>
<dbReference type="OrthoDB" id="6421717at2759"/>
<dbReference type="GO" id="GO:0007166">
    <property type="term" value="P:cell surface receptor signaling pathway"/>
    <property type="evidence" value="ECO:0007669"/>
    <property type="project" value="TreeGrafter"/>
</dbReference>
<comment type="caution">
    <text evidence="6">The sequence shown here is derived from an EMBL/GenBank/DDBJ whole genome shotgun (WGS) entry which is preliminary data.</text>
</comment>
<protein>
    <submittedName>
        <fullName evidence="6">Thyrostimulin alpha-2 subunit</fullName>
    </submittedName>
</protein>
<keyword evidence="4" id="KW-1015">Disulfide bond</keyword>
<dbReference type="InterPro" id="IPR052680">
    <property type="entry name" value="Glyco_Hormone_Alpha"/>
</dbReference>
<proteinExistence type="predicted"/>
<reference evidence="6" key="1">
    <citation type="submission" date="2020-08" db="EMBL/GenBank/DDBJ databases">
        <title>Multicomponent nature underlies the extraordinary mechanical properties of spider dragline silk.</title>
        <authorList>
            <person name="Kono N."/>
            <person name="Nakamura H."/>
            <person name="Mori M."/>
            <person name="Yoshida Y."/>
            <person name="Ohtoshi R."/>
            <person name="Malay A.D."/>
            <person name="Moran D.A.P."/>
            <person name="Tomita M."/>
            <person name="Numata K."/>
            <person name="Arakawa K."/>
        </authorList>
    </citation>
    <scope>NUCLEOTIDE SEQUENCE</scope>
</reference>
<evidence type="ECO:0000256" key="4">
    <source>
        <dbReference type="ARBA" id="ARBA00023157"/>
    </source>
</evidence>
<evidence type="ECO:0000256" key="1">
    <source>
        <dbReference type="ARBA" id="ARBA00004613"/>
    </source>
</evidence>
<dbReference type="Proteomes" id="UP000887013">
    <property type="component" value="Unassembled WGS sequence"/>
</dbReference>
<dbReference type="GO" id="GO:0005615">
    <property type="term" value="C:extracellular space"/>
    <property type="evidence" value="ECO:0007669"/>
    <property type="project" value="TreeGrafter"/>
</dbReference>
<dbReference type="EMBL" id="BMAW01044339">
    <property type="protein sequence ID" value="GFS44087.1"/>
    <property type="molecule type" value="Genomic_DNA"/>
</dbReference>
<feature type="domain" description="DAN" evidence="5">
    <location>
        <begin position="68"/>
        <end position="160"/>
    </location>
</feature>
<dbReference type="InterPro" id="IPR004133">
    <property type="entry name" value="DAN_dom"/>
</dbReference>
<organism evidence="6 7">
    <name type="scientific">Nephila pilipes</name>
    <name type="common">Giant wood spider</name>
    <name type="synonym">Nephila maculata</name>
    <dbReference type="NCBI Taxonomy" id="299642"/>
    <lineage>
        <taxon>Eukaryota</taxon>
        <taxon>Metazoa</taxon>
        <taxon>Ecdysozoa</taxon>
        <taxon>Arthropoda</taxon>
        <taxon>Chelicerata</taxon>
        <taxon>Arachnida</taxon>
        <taxon>Araneae</taxon>
        <taxon>Araneomorphae</taxon>
        <taxon>Entelegynae</taxon>
        <taxon>Araneoidea</taxon>
        <taxon>Nephilidae</taxon>
        <taxon>Nephila</taxon>
    </lineage>
</organism>
<dbReference type="Pfam" id="PF03045">
    <property type="entry name" value="DAN"/>
    <property type="match status" value="1"/>
</dbReference>
<gene>
    <name evidence="6" type="ORF">NPIL_475781</name>
</gene>
<evidence type="ECO:0000313" key="7">
    <source>
        <dbReference type="Proteomes" id="UP000887013"/>
    </source>
</evidence>
<evidence type="ECO:0000256" key="2">
    <source>
        <dbReference type="ARBA" id="ARBA00022525"/>
    </source>
</evidence>
<keyword evidence="2" id="KW-0964">Secreted</keyword>
<sequence length="165" mass="18238">MLAFIVELNSSNGYQGSSPSSPFYKVQKTYCLDILENCSFSSFRMTILIKSMLLLIFALLGKSDSNIWEQPGCFKVGHTRTISIPGCVEFDITTNACRGFCISYAVPSTEDSLKINPKQSITSYGQCCNIMETEDVKVKVMCLDGPMALTFKSAVTCACYHCKKV</sequence>
<evidence type="ECO:0000256" key="3">
    <source>
        <dbReference type="ARBA" id="ARBA00022729"/>
    </source>
</evidence>
<dbReference type="PANTHER" id="PTHR31129:SF2">
    <property type="entry name" value="GLYCOPROTEIN HORMONE ALPHA-2"/>
    <property type="match status" value="1"/>
</dbReference>
<keyword evidence="7" id="KW-1185">Reference proteome</keyword>
<evidence type="ECO:0000259" key="5">
    <source>
        <dbReference type="Pfam" id="PF03045"/>
    </source>
</evidence>
<dbReference type="Gene3D" id="2.10.90.10">
    <property type="entry name" value="Cystine-knot cytokines"/>
    <property type="match status" value="1"/>
</dbReference>
<dbReference type="GO" id="GO:0051427">
    <property type="term" value="F:hormone receptor binding"/>
    <property type="evidence" value="ECO:0007669"/>
    <property type="project" value="TreeGrafter"/>
</dbReference>
<evidence type="ECO:0000313" key="6">
    <source>
        <dbReference type="EMBL" id="GFS44087.1"/>
    </source>
</evidence>
<name>A0A8X6JY03_NEPPI</name>
<accession>A0A8X6JY03</accession>
<dbReference type="InterPro" id="IPR029034">
    <property type="entry name" value="Cystine-knot_cytokine"/>
</dbReference>
<dbReference type="AlphaFoldDB" id="A0A8X6JY03"/>